<comment type="similarity">
    <text evidence="3 15">Belongs to the peptidase S11 family.</text>
</comment>
<dbReference type="InterPro" id="IPR012338">
    <property type="entry name" value="Beta-lactam/transpept-like"/>
</dbReference>
<dbReference type="SUPFAM" id="SSF69189">
    <property type="entry name" value="Penicillin-binding protein associated domain"/>
    <property type="match status" value="1"/>
</dbReference>
<comment type="caution">
    <text evidence="18">The sequence shown here is derived from an EMBL/GenBank/DDBJ whole genome shotgun (WGS) entry which is preliminary data.</text>
</comment>
<keyword evidence="7" id="KW-0732">Signal</keyword>
<dbReference type="SUPFAM" id="SSF56601">
    <property type="entry name" value="beta-lactamase/transpeptidase-like"/>
    <property type="match status" value="1"/>
</dbReference>
<feature type="active site" evidence="13">
    <location>
        <position position="174"/>
    </location>
</feature>
<evidence type="ECO:0000256" key="4">
    <source>
        <dbReference type="ARBA" id="ARBA00012448"/>
    </source>
</evidence>
<evidence type="ECO:0000256" key="15">
    <source>
        <dbReference type="RuleBase" id="RU004016"/>
    </source>
</evidence>
<keyword evidence="8" id="KW-0378">Hydrolase</keyword>
<dbReference type="InterPro" id="IPR018044">
    <property type="entry name" value="Peptidase_S11"/>
</dbReference>
<dbReference type="EC" id="3.4.16.4" evidence="4"/>
<dbReference type="GO" id="GO:0009002">
    <property type="term" value="F:serine-type D-Ala-D-Ala carboxypeptidase activity"/>
    <property type="evidence" value="ECO:0007669"/>
    <property type="project" value="UniProtKB-EC"/>
</dbReference>
<feature type="region of interest" description="Disordered" evidence="16">
    <location>
        <begin position="253"/>
        <end position="275"/>
    </location>
</feature>
<feature type="binding site" evidence="14">
    <location>
        <position position="288"/>
    </location>
    <ligand>
        <name>substrate</name>
    </ligand>
</feature>
<evidence type="ECO:0000256" key="13">
    <source>
        <dbReference type="PIRSR" id="PIRSR618044-1"/>
    </source>
</evidence>
<dbReference type="InterPro" id="IPR012907">
    <property type="entry name" value="Peptidase_S11_C"/>
</dbReference>
<feature type="domain" description="Peptidase S11 D-Ala-D-Ala carboxypeptidase A C-terminal" evidence="17">
    <location>
        <begin position="344"/>
        <end position="431"/>
    </location>
</feature>
<evidence type="ECO:0000313" key="18">
    <source>
        <dbReference type="EMBL" id="EPF30825.1"/>
    </source>
</evidence>
<comment type="pathway">
    <text evidence="2">Cell wall biogenesis; peptidoglycan biosynthesis.</text>
</comment>
<comment type="function">
    <text evidence="1">Removes C-terminal D-alanyl residues from sugar-peptide cell wall precursors.</text>
</comment>
<dbReference type="RefSeq" id="WP_016525436.1">
    <property type="nucleotide sequence ID" value="NZ_KE332518.1"/>
</dbReference>
<dbReference type="HOGENOM" id="CLU_027070_8_1_12"/>
<name>S3JZZ4_TREMA</name>
<accession>S3JZZ4</accession>
<comment type="catalytic activity">
    <reaction evidence="12">
        <text>Preferential cleavage: (Ac)2-L-Lys-D-Ala-|-D-Ala. Also transpeptidation of peptidyl-alanyl moieties that are N-acyl substituents of D-alanine.</text>
        <dbReference type="EC" id="3.4.16.4"/>
    </reaction>
</comment>
<dbReference type="GO" id="GO:0006508">
    <property type="term" value="P:proteolysis"/>
    <property type="evidence" value="ECO:0007669"/>
    <property type="project" value="UniProtKB-KW"/>
</dbReference>
<evidence type="ECO:0000256" key="16">
    <source>
        <dbReference type="SAM" id="MobiDB-lite"/>
    </source>
</evidence>
<evidence type="ECO:0000256" key="12">
    <source>
        <dbReference type="ARBA" id="ARBA00034000"/>
    </source>
</evidence>
<dbReference type="InterPro" id="IPR037167">
    <property type="entry name" value="Peptidase_S11_C_sf"/>
</dbReference>
<dbReference type="Gene3D" id="2.60.410.10">
    <property type="entry name" value="D-Ala-D-Ala carboxypeptidase, C-terminal domain"/>
    <property type="match status" value="1"/>
</dbReference>
<dbReference type="SMART" id="SM00936">
    <property type="entry name" value="PBP5_C"/>
    <property type="match status" value="1"/>
</dbReference>
<dbReference type="Pfam" id="PF07943">
    <property type="entry name" value="PBP5_C"/>
    <property type="match status" value="1"/>
</dbReference>
<dbReference type="GO" id="GO:0009252">
    <property type="term" value="P:peptidoglycan biosynthetic process"/>
    <property type="evidence" value="ECO:0007669"/>
    <property type="project" value="UniProtKB-UniPathway"/>
</dbReference>
<feature type="active site" description="Acyl-ester intermediate" evidence="13">
    <location>
        <position position="110"/>
    </location>
</feature>
<dbReference type="GO" id="GO:0008360">
    <property type="term" value="P:regulation of cell shape"/>
    <property type="evidence" value="ECO:0007669"/>
    <property type="project" value="UniProtKB-KW"/>
</dbReference>
<dbReference type="PRINTS" id="PR00725">
    <property type="entry name" value="DADACBPTASE1"/>
</dbReference>
<evidence type="ECO:0000256" key="5">
    <source>
        <dbReference type="ARBA" id="ARBA00022645"/>
    </source>
</evidence>
<dbReference type="EMBL" id="ATFF01000006">
    <property type="protein sequence ID" value="EPF30825.1"/>
    <property type="molecule type" value="Genomic_DNA"/>
</dbReference>
<keyword evidence="6" id="KW-0645">Protease</keyword>
<evidence type="ECO:0000256" key="8">
    <source>
        <dbReference type="ARBA" id="ARBA00022801"/>
    </source>
</evidence>
<dbReference type="eggNOG" id="COG1686">
    <property type="taxonomic scope" value="Bacteria"/>
</dbReference>
<evidence type="ECO:0000256" key="10">
    <source>
        <dbReference type="ARBA" id="ARBA00022984"/>
    </source>
</evidence>
<keyword evidence="10" id="KW-0573">Peptidoglycan synthesis</keyword>
<dbReference type="STRING" id="1125699.HMPREF9194_01149"/>
<dbReference type="InterPro" id="IPR015956">
    <property type="entry name" value="Peniciliin-bd_prot_C_sf"/>
</dbReference>
<dbReference type="PANTHER" id="PTHR21581:SF6">
    <property type="entry name" value="TRAFFICKING PROTEIN PARTICLE COMPLEX SUBUNIT 12"/>
    <property type="match status" value="1"/>
</dbReference>
<feature type="active site" description="Proton acceptor" evidence="13">
    <location>
        <position position="113"/>
    </location>
</feature>
<protein>
    <recommendedName>
        <fullName evidence="4">serine-type D-Ala-D-Ala carboxypeptidase</fullName>
        <ecNumber evidence="4">3.4.16.4</ecNumber>
    </recommendedName>
</protein>
<dbReference type="GO" id="GO:0071555">
    <property type="term" value="P:cell wall organization"/>
    <property type="evidence" value="ECO:0007669"/>
    <property type="project" value="UniProtKB-KW"/>
</dbReference>
<keyword evidence="19" id="KW-1185">Reference proteome</keyword>
<reference evidence="18 19" key="1">
    <citation type="submission" date="2013-04" db="EMBL/GenBank/DDBJ databases">
        <title>The Genome Sequence of Treponema maltophilum ATCC 51939.</title>
        <authorList>
            <consortium name="The Broad Institute Genomics Platform"/>
            <person name="Earl A."/>
            <person name="Ward D."/>
            <person name="Feldgarden M."/>
            <person name="Gevers D."/>
            <person name="Leonetti C."/>
            <person name="Blanton J.M."/>
            <person name="Dewhirst F.E."/>
            <person name="Izard J."/>
            <person name="Walker B."/>
            <person name="Young S."/>
            <person name="Zeng Q."/>
            <person name="Gargeya S."/>
            <person name="Fitzgerald M."/>
            <person name="Haas B."/>
            <person name="Abouelleil A."/>
            <person name="Allen A.W."/>
            <person name="Alvarado L."/>
            <person name="Arachchi H.M."/>
            <person name="Berlin A.M."/>
            <person name="Chapman S.B."/>
            <person name="Gainer-Dewar J."/>
            <person name="Goldberg J."/>
            <person name="Griggs A."/>
            <person name="Gujja S."/>
            <person name="Hansen M."/>
            <person name="Howarth C."/>
            <person name="Imamovic A."/>
            <person name="Ireland A."/>
            <person name="Larimer J."/>
            <person name="McCowan C."/>
            <person name="Murphy C."/>
            <person name="Pearson M."/>
            <person name="Poon T.W."/>
            <person name="Priest M."/>
            <person name="Roberts A."/>
            <person name="Saif S."/>
            <person name="Shea T."/>
            <person name="Sisk P."/>
            <person name="Sykes S."/>
            <person name="Wortman J."/>
            <person name="Nusbaum C."/>
            <person name="Birren B."/>
        </authorList>
    </citation>
    <scope>NUCLEOTIDE SEQUENCE [LARGE SCALE GENOMIC DNA]</scope>
    <source>
        <strain evidence="18 19">ATCC 51939</strain>
    </source>
</reference>
<dbReference type="InterPro" id="IPR001967">
    <property type="entry name" value="Peptidase_S11_N"/>
</dbReference>
<evidence type="ECO:0000256" key="3">
    <source>
        <dbReference type="ARBA" id="ARBA00007164"/>
    </source>
</evidence>
<evidence type="ECO:0000256" key="6">
    <source>
        <dbReference type="ARBA" id="ARBA00022670"/>
    </source>
</evidence>
<keyword evidence="9" id="KW-0133">Cell shape</keyword>
<dbReference type="UniPathway" id="UPA00219"/>
<keyword evidence="11" id="KW-0961">Cell wall biogenesis/degradation</keyword>
<dbReference type="Proteomes" id="UP000014541">
    <property type="component" value="Unassembled WGS sequence"/>
</dbReference>
<evidence type="ECO:0000256" key="7">
    <source>
        <dbReference type="ARBA" id="ARBA00022729"/>
    </source>
</evidence>
<evidence type="ECO:0000256" key="2">
    <source>
        <dbReference type="ARBA" id="ARBA00004752"/>
    </source>
</evidence>
<dbReference type="PATRIC" id="fig|1125699.3.peg.1170"/>
<evidence type="ECO:0000256" key="11">
    <source>
        <dbReference type="ARBA" id="ARBA00023316"/>
    </source>
</evidence>
<dbReference type="Pfam" id="PF00768">
    <property type="entry name" value="Peptidase_S11"/>
    <property type="match status" value="1"/>
</dbReference>
<dbReference type="Gene3D" id="3.40.710.10">
    <property type="entry name" value="DD-peptidase/beta-lactamase superfamily"/>
    <property type="match status" value="1"/>
</dbReference>
<evidence type="ECO:0000256" key="14">
    <source>
        <dbReference type="PIRSR" id="PIRSR618044-2"/>
    </source>
</evidence>
<dbReference type="OrthoDB" id="9791132at2"/>
<proteinExistence type="inferred from homology"/>
<sequence>MNKKKRAVFKASICTAAAACFILLCAVLFSAYKLQYPRPDSLDAEKERLFLKTAEELYPFLPLTPLFWNKDEAGITENPSVYAASALLADLKTGSILYEKNADILIPPASMTKLIAMYIVFQDAAAHKFSLDDVVPLKAESWAVNAPEGSSLMFLAEGQRVSVRELLLGLAVASGNDAAAAIADFVSGSQSAFVERMNTEMKKLGLRYTRFADASGYSELNATTAREFASFARTYLHLYPEALKEFHSVQTLRYPQSHNSPRENPSPSVVQKNTNPALGVIPGADGLKTGFIPESGYNLSLTVERDNLSILSVTLGGPGQGTVQGNAYRLKDAQSLTDYAYNNFKTASIPDSAQIPVGIIGGKTASLFARETVPCTATVPASASQIRRTFELPDFIYAPVKTGDKIGKAVYSVGNMRIKEIPLIADRSVEKSSRFKKIIDTAAKKLILLLRSGKRAIHQAKTAAN</sequence>
<dbReference type="PANTHER" id="PTHR21581">
    <property type="entry name" value="D-ALANYL-D-ALANINE CARBOXYPEPTIDASE"/>
    <property type="match status" value="1"/>
</dbReference>
<dbReference type="AlphaFoldDB" id="S3JZZ4"/>
<evidence type="ECO:0000256" key="1">
    <source>
        <dbReference type="ARBA" id="ARBA00003217"/>
    </source>
</evidence>
<evidence type="ECO:0000259" key="17">
    <source>
        <dbReference type="SMART" id="SM00936"/>
    </source>
</evidence>
<evidence type="ECO:0000256" key="9">
    <source>
        <dbReference type="ARBA" id="ARBA00022960"/>
    </source>
</evidence>
<gene>
    <name evidence="18" type="ORF">HMPREF9194_01149</name>
</gene>
<keyword evidence="5" id="KW-0121">Carboxypeptidase</keyword>
<evidence type="ECO:0000313" key="19">
    <source>
        <dbReference type="Proteomes" id="UP000014541"/>
    </source>
</evidence>
<organism evidence="18 19">
    <name type="scientific">Treponema maltophilum ATCC 51939</name>
    <dbReference type="NCBI Taxonomy" id="1125699"/>
    <lineage>
        <taxon>Bacteria</taxon>
        <taxon>Pseudomonadati</taxon>
        <taxon>Spirochaetota</taxon>
        <taxon>Spirochaetia</taxon>
        <taxon>Spirochaetales</taxon>
        <taxon>Treponemataceae</taxon>
        <taxon>Treponema</taxon>
    </lineage>
</organism>